<name>A0ABN1G9Y0_9ACTN</name>
<accession>A0ABN1G9Y0</accession>
<dbReference type="Proteomes" id="UP001500957">
    <property type="component" value="Unassembled WGS sequence"/>
</dbReference>
<dbReference type="Gene3D" id="3.40.50.150">
    <property type="entry name" value="Vaccinia Virus protein VP39"/>
    <property type="match status" value="1"/>
</dbReference>
<dbReference type="EMBL" id="BAAAHE010000007">
    <property type="protein sequence ID" value="GAA0607028.1"/>
    <property type="molecule type" value="Genomic_DNA"/>
</dbReference>
<evidence type="ECO:0000259" key="1">
    <source>
        <dbReference type="Pfam" id="PF08241"/>
    </source>
</evidence>
<evidence type="ECO:0000313" key="2">
    <source>
        <dbReference type="EMBL" id="GAA0607028.1"/>
    </source>
</evidence>
<dbReference type="Pfam" id="PF08241">
    <property type="entry name" value="Methyltransf_11"/>
    <property type="match status" value="1"/>
</dbReference>
<gene>
    <name evidence="2" type="ORF">GCM10009547_06190</name>
</gene>
<organism evidence="2 3">
    <name type="scientific">Sporichthya brevicatena</name>
    <dbReference type="NCBI Taxonomy" id="171442"/>
    <lineage>
        <taxon>Bacteria</taxon>
        <taxon>Bacillati</taxon>
        <taxon>Actinomycetota</taxon>
        <taxon>Actinomycetes</taxon>
        <taxon>Sporichthyales</taxon>
        <taxon>Sporichthyaceae</taxon>
        <taxon>Sporichthya</taxon>
    </lineage>
</organism>
<proteinExistence type="predicted"/>
<protein>
    <recommendedName>
        <fullName evidence="1">Methyltransferase type 11 domain-containing protein</fullName>
    </recommendedName>
</protein>
<dbReference type="InterPro" id="IPR013216">
    <property type="entry name" value="Methyltransf_11"/>
</dbReference>
<sequence>MPFDDDSFDVVFSTFGHMFAPRHDVVAAEMARVTRPGGLIAICCWTPEGTVGEVFATSASFLPPPPPFASPPVLWGTRDHVRAMFPSATDVEFTELTATVEWGSPEDFADYFLTNFPMMVVAARMLGDRFADLRAAVLDVWRRRNEAHDGTLVLPQEYLQSLVRLG</sequence>
<dbReference type="SUPFAM" id="SSF53335">
    <property type="entry name" value="S-adenosyl-L-methionine-dependent methyltransferases"/>
    <property type="match status" value="1"/>
</dbReference>
<comment type="caution">
    <text evidence="2">The sequence shown here is derived from an EMBL/GenBank/DDBJ whole genome shotgun (WGS) entry which is preliminary data.</text>
</comment>
<keyword evidence="3" id="KW-1185">Reference proteome</keyword>
<dbReference type="InterPro" id="IPR029063">
    <property type="entry name" value="SAM-dependent_MTases_sf"/>
</dbReference>
<reference evidence="2 3" key="1">
    <citation type="journal article" date="2019" name="Int. J. Syst. Evol. Microbiol.">
        <title>The Global Catalogue of Microorganisms (GCM) 10K type strain sequencing project: providing services to taxonomists for standard genome sequencing and annotation.</title>
        <authorList>
            <consortium name="The Broad Institute Genomics Platform"/>
            <consortium name="The Broad Institute Genome Sequencing Center for Infectious Disease"/>
            <person name="Wu L."/>
            <person name="Ma J."/>
        </authorList>
    </citation>
    <scope>NUCLEOTIDE SEQUENCE [LARGE SCALE GENOMIC DNA]</scope>
    <source>
        <strain evidence="2 3">JCM 10671</strain>
    </source>
</reference>
<feature type="domain" description="Methyltransferase type 11" evidence="1">
    <location>
        <begin position="1"/>
        <end position="42"/>
    </location>
</feature>
<evidence type="ECO:0000313" key="3">
    <source>
        <dbReference type="Proteomes" id="UP001500957"/>
    </source>
</evidence>